<dbReference type="AlphaFoldDB" id="A0A6B0UPJ9"/>
<name>A0A6B0UPJ9_IXORI</name>
<reference evidence="2" key="1">
    <citation type="submission" date="2019-12" db="EMBL/GenBank/DDBJ databases">
        <title>An insight into the sialome of adult female Ixodes ricinus ticks feeding for 6 days.</title>
        <authorList>
            <person name="Perner J."/>
            <person name="Ribeiro J.M.C."/>
        </authorList>
    </citation>
    <scope>NUCLEOTIDE SEQUENCE</scope>
    <source>
        <strain evidence="2">Semi-engorged</strain>
        <tissue evidence="2">Salivary glands</tissue>
    </source>
</reference>
<protein>
    <submittedName>
        <fullName evidence="2">Putative secreted protein</fullName>
    </submittedName>
</protein>
<feature type="region of interest" description="Disordered" evidence="1">
    <location>
        <begin position="86"/>
        <end position="106"/>
    </location>
</feature>
<evidence type="ECO:0000313" key="2">
    <source>
        <dbReference type="EMBL" id="MXU91625.1"/>
    </source>
</evidence>
<proteinExistence type="predicted"/>
<evidence type="ECO:0000256" key="1">
    <source>
        <dbReference type="SAM" id="MobiDB-lite"/>
    </source>
</evidence>
<sequence>MSQYLARSSGDLLEELASLVMALLLMNLPQALSREATKPTSLPKAVSTRALYFRCTWSRVHTYSLGSWAAPSPRRSTADRPWAWMCSSSRQRSSPRPSRMRDTSWNMRPRSSFLSSLSRFLNSV</sequence>
<dbReference type="EMBL" id="GIFC01009542">
    <property type="protein sequence ID" value="MXU91625.1"/>
    <property type="molecule type" value="Transcribed_RNA"/>
</dbReference>
<organism evidence="2">
    <name type="scientific">Ixodes ricinus</name>
    <name type="common">Common tick</name>
    <name type="synonym">Acarus ricinus</name>
    <dbReference type="NCBI Taxonomy" id="34613"/>
    <lineage>
        <taxon>Eukaryota</taxon>
        <taxon>Metazoa</taxon>
        <taxon>Ecdysozoa</taxon>
        <taxon>Arthropoda</taxon>
        <taxon>Chelicerata</taxon>
        <taxon>Arachnida</taxon>
        <taxon>Acari</taxon>
        <taxon>Parasitiformes</taxon>
        <taxon>Ixodida</taxon>
        <taxon>Ixodoidea</taxon>
        <taxon>Ixodidae</taxon>
        <taxon>Ixodinae</taxon>
        <taxon>Ixodes</taxon>
    </lineage>
</organism>
<accession>A0A6B0UPJ9</accession>
<feature type="compositionally biased region" description="Low complexity" evidence="1">
    <location>
        <begin position="87"/>
        <end position="97"/>
    </location>
</feature>